<dbReference type="Proteomes" id="UP001589646">
    <property type="component" value="Unassembled WGS sequence"/>
</dbReference>
<gene>
    <name evidence="3" type="ORF">ACFFRN_44035</name>
</gene>
<feature type="region of interest" description="Disordered" evidence="1">
    <location>
        <begin position="1"/>
        <end position="23"/>
    </location>
</feature>
<evidence type="ECO:0000313" key="4">
    <source>
        <dbReference type="Proteomes" id="UP001589646"/>
    </source>
</evidence>
<keyword evidence="4" id="KW-1185">Reference proteome</keyword>
<evidence type="ECO:0000256" key="1">
    <source>
        <dbReference type="SAM" id="MobiDB-lite"/>
    </source>
</evidence>
<dbReference type="EMBL" id="JBHMCE010000019">
    <property type="protein sequence ID" value="MFB9533606.1"/>
    <property type="molecule type" value="Genomic_DNA"/>
</dbReference>
<feature type="region of interest" description="Disordered" evidence="1">
    <location>
        <begin position="69"/>
        <end position="90"/>
    </location>
</feature>
<comment type="caution">
    <text evidence="3">The sequence shown here is derived from an EMBL/GenBank/DDBJ whole genome shotgun (WGS) entry which is preliminary data.</text>
</comment>
<protein>
    <submittedName>
        <fullName evidence="3">Transposase</fullName>
    </submittedName>
</protein>
<name>A0ABV5QDN0_9ACTN</name>
<evidence type="ECO:0000259" key="2">
    <source>
        <dbReference type="Pfam" id="PF13546"/>
    </source>
</evidence>
<accession>A0ABV5QDN0</accession>
<reference evidence="3 4" key="1">
    <citation type="submission" date="2024-09" db="EMBL/GenBank/DDBJ databases">
        <authorList>
            <person name="Sun Q."/>
            <person name="Mori K."/>
        </authorList>
    </citation>
    <scope>NUCLEOTIDE SEQUENCE [LARGE SCALE GENOMIC DNA]</scope>
    <source>
        <strain evidence="3 4">JCM 3323</strain>
    </source>
</reference>
<dbReference type="InterPro" id="IPR038721">
    <property type="entry name" value="IS701-like_DDE_dom"/>
</dbReference>
<evidence type="ECO:0000313" key="3">
    <source>
        <dbReference type="EMBL" id="MFB9533606.1"/>
    </source>
</evidence>
<dbReference type="Pfam" id="PF13546">
    <property type="entry name" value="DDE_5"/>
    <property type="match status" value="1"/>
</dbReference>
<proteinExistence type="predicted"/>
<sequence length="90" mass="9544">MLCADGPVQTLVGPAPAPEHRRGAFHHGLDHGRLNIARVRMALSALPLPRAVDGRLVLAVDVSPWLRPTRPPCRDARSATPTAGARTSIG</sequence>
<dbReference type="RefSeq" id="WP_346118306.1">
    <property type="nucleotide sequence ID" value="NZ_BAAAXC010000005.1"/>
</dbReference>
<feature type="domain" description="Transposase IS701-like DDE" evidence="2">
    <location>
        <begin position="2"/>
        <end position="78"/>
    </location>
</feature>
<organism evidence="3 4">
    <name type="scientific">Nonomuraea roseola</name>
    <dbReference type="NCBI Taxonomy" id="46179"/>
    <lineage>
        <taxon>Bacteria</taxon>
        <taxon>Bacillati</taxon>
        <taxon>Actinomycetota</taxon>
        <taxon>Actinomycetes</taxon>
        <taxon>Streptosporangiales</taxon>
        <taxon>Streptosporangiaceae</taxon>
        <taxon>Nonomuraea</taxon>
    </lineage>
</organism>